<proteinExistence type="predicted"/>
<comment type="caution">
    <text evidence="2">The sequence shown here is derived from an EMBL/GenBank/DDBJ whole genome shotgun (WGS) entry which is preliminary data.</text>
</comment>
<accession>A0A316XB99</accession>
<evidence type="ECO:0008006" key="4">
    <source>
        <dbReference type="Google" id="ProtNLM"/>
    </source>
</evidence>
<protein>
    <recommendedName>
        <fullName evidence="4">C1q domain-containing protein</fullName>
    </recommendedName>
</protein>
<keyword evidence="3" id="KW-1185">Reference proteome</keyword>
<evidence type="ECO:0000313" key="3">
    <source>
        <dbReference type="Proteomes" id="UP000236594"/>
    </source>
</evidence>
<organism evidence="2 3">
    <name type="scientific">Chryseobacterium phosphatilyticum</name>
    <dbReference type="NCBI Taxonomy" id="475075"/>
    <lineage>
        <taxon>Bacteria</taxon>
        <taxon>Pseudomonadati</taxon>
        <taxon>Bacteroidota</taxon>
        <taxon>Flavobacteriia</taxon>
        <taxon>Flavobacteriales</taxon>
        <taxon>Weeksellaceae</taxon>
        <taxon>Chryseobacterium group</taxon>
        <taxon>Chryseobacterium</taxon>
    </lineage>
</organism>
<name>A0A316XB99_9FLAO</name>
<gene>
    <name evidence="2" type="ORF">C1631_010780</name>
</gene>
<sequence length="253" mass="27543">MMLMKTNLFCMAFFLCSAQLYFAQFVIGSVNVSPGAIVKLDANNKALKIPNLAITNKTSTTTPITAPALGVMLYNTAMNINNDITPSIAYWGSDNQYHSQATSTATENIISSTNIPILIFSATIIQKPYMVLGTASGGAPVPLTLSPQEVLVDKYSGWSFANNQYTVPATGIYLVEFVSVMSNSANSGGTSTNRLLDNGSYVGFISGRFVLNRMYTTLINTRNIIANHLLSFQYSYTAGNYRMESGTVNIYKY</sequence>
<dbReference type="Proteomes" id="UP000236594">
    <property type="component" value="Unassembled WGS sequence"/>
</dbReference>
<keyword evidence="1" id="KW-0732">Signal</keyword>
<evidence type="ECO:0000313" key="2">
    <source>
        <dbReference type="EMBL" id="PWN70449.1"/>
    </source>
</evidence>
<evidence type="ECO:0000256" key="1">
    <source>
        <dbReference type="SAM" id="SignalP"/>
    </source>
</evidence>
<feature type="signal peptide" evidence="1">
    <location>
        <begin position="1"/>
        <end position="23"/>
    </location>
</feature>
<dbReference type="EMBL" id="PPED02000002">
    <property type="protein sequence ID" value="PWN70449.1"/>
    <property type="molecule type" value="Genomic_DNA"/>
</dbReference>
<dbReference type="AlphaFoldDB" id="A0A316XB99"/>
<feature type="chain" id="PRO_5016353405" description="C1q domain-containing protein" evidence="1">
    <location>
        <begin position="24"/>
        <end position="253"/>
    </location>
</feature>
<reference evidence="2 3" key="1">
    <citation type="submission" date="2018-04" db="EMBL/GenBank/DDBJ databases">
        <title>Draft Genome Sequence of Phosphate-Solubilizing Chryseobacterium sp. ISE14 that is a Biocontrol and Plant Growth-Promoting Rhizobacterium Isolated from Cucumber.</title>
        <authorList>
            <person name="Jeong J.-J."/>
            <person name="Sang M.K."/>
            <person name="Choi I.-G."/>
            <person name="Kim K.D."/>
        </authorList>
    </citation>
    <scope>NUCLEOTIDE SEQUENCE [LARGE SCALE GENOMIC DNA]</scope>
    <source>
        <strain evidence="2 3">ISE14</strain>
    </source>
</reference>